<organism evidence="6 7">
    <name type="scientific">Thalassobacterium maritimum</name>
    <dbReference type="NCBI Taxonomy" id="3041265"/>
    <lineage>
        <taxon>Bacteria</taxon>
        <taxon>Pseudomonadati</taxon>
        <taxon>Verrucomicrobiota</taxon>
        <taxon>Opitutia</taxon>
        <taxon>Puniceicoccales</taxon>
        <taxon>Coraliomargaritaceae</taxon>
        <taxon>Thalassobacterium</taxon>
    </lineage>
</organism>
<dbReference type="CDD" id="cd06231">
    <property type="entry name" value="M14_REP34-like"/>
    <property type="match status" value="1"/>
</dbReference>
<keyword evidence="2" id="KW-0479">Metal-binding</keyword>
<comment type="caution">
    <text evidence="6">The sequence shown here is derived from an EMBL/GenBank/DDBJ whole genome shotgun (WGS) entry which is preliminary data.</text>
</comment>
<evidence type="ECO:0000256" key="3">
    <source>
        <dbReference type="ARBA" id="ARBA00022801"/>
    </source>
</evidence>
<sequence length="284" mass="31236">MMTPTVAPLIQQLQTAGEAAGFQVTRFGRVGLEAQWPLLGMTRPALAPGPRSQHIYLSAGIHGDEPATSQAILELLQNDALPPTHHYYICPLLNPAGLANGTRENPDGIDLNRDYRDFVSQETRQHAAWIQAHIPQLDCALHLHEDWESQGFYLYEIQLPLHSSHPQAGKPQCSLAQRILAATEKHLPTETATEIDGFPAQDGIIRIEVELQLEAGQPEALCLQASFGGSNYTLETPSAMEFRKRVDTLKAAVLAAIQTEPQKNVVTRTKKHGNVQHPTSNVQC</sequence>
<comment type="cofactor">
    <cofactor evidence="1">
        <name>Zn(2+)</name>
        <dbReference type="ChEBI" id="CHEBI:29105"/>
    </cofactor>
</comment>
<dbReference type="Gene3D" id="3.40.630.10">
    <property type="entry name" value="Zn peptidases"/>
    <property type="match status" value="1"/>
</dbReference>
<proteinExistence type="predicted"/>
<evidence type="ECO:0000313" key="6">
    <source>
        <dbReference type="EMBL" id="MDQ8209570.1"/>
    </source>
</evidence>
<evidence type="ECO:0000256" key="4">
    <source>
        <dbReference type="ARBA" id="ARBA00022833"/>
    </source>
</evidence>
<evidence type="ECO:0000313" key="7">
    <source>
        <dbReference type="Proteomes" id="UP001225316"/>
    </source>
</evidence>
<dbReference type="SUPFAM" id="SSF53187">
    <property type="entry name" value="Zn-dependent exopeptidases"/>
    <property type="match status" value="1"/>
</dbReference>
<protein>
    <submittedName>
        <fullName evidence="6">M14 family metallocarboxypeptidase</fullName>
    </submittedName>
</protein>
<dbReference type="Proteomes" id="UP001225316">
    <property type="component" value="Unassembled WGS sequence"/>
</dbReference>
<feature type="domain" description="Succinylglutamate desuccinylase/Aspartoacylase catalytic" evidence="5">
    <location>
        <begin position="53"/>
        <end position="154"/>
    </location>
</feature>
<accession>A0ABU1B1W3</accession>
<keyword evidence="3" id="KW-0378">Hydrolase</keyword>
<evidence type="ECO:0000256" key="2">
    <source>
        <dbReference type="ARBA" id="ARBA00022723"/>
    </source>
</evidence>
<dbReference type="RefSeq" id="WP_308952487.1">
    <property type="nucleotide sequence ID" value="NZ_JARXHW010000085.1"/>
</dbReference>
<evidence type="ECO:0000259" key="5">
    <source>
        <dbReference type="Pfam" id="PF24827"/>
    </source>
</evidence>
<gene>
    <name evidence="6" type="ORF">QEH52_18740</name>
</gene>
<dbReference type="InterPro" id="IPR055438">
    <property type="entry name" value="AstE_AspA_cat"/>
</dbReference>
<keyword evidence="4" id="KW-0862">Zinc</keyword>
<dbReference type="Pfam" id="PF24827">
    <property type="entry name" value="AstE_AspA_cat"/>
    <property type="match status" value="1"/>
</dbReference>
<reference evidence="6 7" key="1">
    <citation type="submission" date="2023-04" db="EMBL/GenBank/DDBJ databases">
        <title>A novel bacteria isolated from coastal sediment.</title>
        <authorList>
            <person name="Liu X.-J."/>
            <person name="Du Z.-J."/>
        </authorList>
    </citation>
    <scope>NUCLEOTIDE SEQUENCE [LARGE SCALE GENOMIC DNA]</scope>
    <source>
        <strain evidence="6 7">SDUM461003</strain>
    </source>
</reference>
<evidence type="ECO:0000256" key="1">
    <source>
        <dbReference type="ARBA" id="ARBA00001947"/>
    </source>
</evidence>
<dbReference type="EMBL" id="JARXHW010000085">
    <property type="protein sequence ID" value="MDQ8209570.1"/>
    <property type="molecule type" value="Genomic_DNA"/>
</dbReference>
<name>A0ABU1B1W3_9BACT</name>
<keyword evidence="7" id="KW-1185">Reference proteome</keyword>